<accession>A0A251X9K7</accession>
<dbReference type="EMBL" id="MSLT01000007">
    <property type="protein sequence ID" value="OUD14992.1"/>
    <property type="molecule type" value="Genomic_DNA"/>
</dbReference>
<organism evidence="2 3">
    <name type="scientific">Thioflexithrix psekupsensis</name>
    <dbReference type="NCBI Taxonomy" id="1570016"/>
    <lineage>
        <taxon>Bacteria</taxon>
        <taxon>Pseudomonadati</taxon>
        <taxon>Pseudomonadota</taxon>
        <taxon>Gammaproteobacteria</taxon>
        <taxon>Thiotrichales</taxon>
        <taxon>Thioflexithrix</taxon>
    </lineage>
</organism>
<proteinExistence type="predicted"/>
<sequence>MRQNDWQEGLLTLLSRLFPLARFALNGKNTRDIMTLVQPGDVLLRVFTASNHRRFFPSTFQDIGFYLGNVNESHLRQWAKIDYTHPYALGEQTIITSISGQAVLIDIIDFCRCDGIAILRFPAQLKLQAGAIPPQAIMDYLNAPETKIKHTPQTSKKKRGDSPLPTSEETELDANFFSLVKAEKEIVHFLSQGKTLPFAKIMPIFYRIALRQLNPPAPFDVGLETPNILSSVALFYYIVKSVAWNYGIVPEKKRILFRHYDTILVDDLIETELEEVWKWVG</sequence>
<name>A0A251X9K7_9GAMM</name>
<comment type="caution">
    <text evidence="2">The sequence shown here is derived from an EMBL/GenBank/DDBJ whole genome shotgun (WGS) entry which is preliminary data.</text>
</comment>
<reference evidence="2 3" key="1">
    <citation type="submission" date="2016-12" db="EMBL/GenBank/DDBJ databases">
        <title>Thioflexothrix psekupsii D3 genome sequencing and assembly.</title>
        <authorList>
            <person name="Fomenkov A."/>
            <person name="Vincze T."/>
            <person name="Grabovich M."/>
            <person name="Anton B.P."/>
            <person name="Dubinina G."/>
            <person name="Orlova M."/>
            <person name="Belousova E."/>
            <person name="Roberts R.J."/>
        </authorList>
    </citation>
    <scope>NUCLEOTIDE SEQUENCE [LARGE SCALE GENOMIC DNA]</scope>
    <source>
        <strain evidence="2">D3</strain>
    </source>
</reference>
<dbReference type="OrthoDB" id="195541at2"/>
<feature type="region of interest" description="Disordered" evidence="1">
    <location>
        <begin position="148"/>
        <end position="168"/>
    </location>
</feature>
<gene>
    <name evidence="2" type="ORF">TPSD3_04635</name>
</gene>
<keyword evidence="3" id="KW-1185">Reference proteome</keyword>
<protein>
    <submittedName>
        <fullName evidence="2">Uncharacterized protein</fullName>
    </submittedName>
</protein>
<evidence type="ECO:0000256" key="1">
    <source>
        <dbReference type="SAM" id="MobiDB-lite"/>
    </source>
</evidence>
<dbReference type="RefSeq" id="WP_086487429.1">
    <property type="nucleotide sequence ID" value="NZ_MSLT01000007.1"/>
</dbReference>
<evidence type="ECO:0000313" key="3">
    <source>
        <dbReference type="Proteomes" id="UP000194798"/>
    </source>
</evidence>
<evidence type="ECO:0000313" key="2">
    <source>
        <dbReference type="EMBL" id="OUD14992.1"/>
    </source>
</evidence>
<dbReference type="AlphaFoldDB" id="A0A251X9K7"/>
<dbReference type="Proteomes" id="UP000194798">
    <property type="component" value="Unassembled WGS sequence"/>
</dbReference>